<name>A0A316TGW4_9ACTN</name>
<sequence length="218" mass="22524">MPAPAASTRWALAGLGAGLTGIGAIVASLQVTVSYEQEADWSTEKLLEEFNNQVPQILAFHVLAVISAALMVVFAAGLFRRLRATAGPDSLVPAVAATGVLGTALTLFLGAGLDTEFVFAFADDEVFVDPSNASFYGHWIATIPWCWGLLGLSGLALFVLSRSGGVARWLGIVGLVGGGITLLAGISPLQYMAGFTGPVGLTVVALGFLVGDKAFRGR</sequence>
<evidence type="ECO:0000313" key="3">
    <source>
        <dbReference type="Proteomes" id="UP000245507"/>
    </source>
</evidence>
<keyword evidence="1" id="KW-0472">Membrane</keyword>
<protein>
    <recommendedName>
        <fullName evidence="4">DUF4386 domain-containing protein</fullName>
    </recommendedName>
</protein>
<reference evidence="2 3" key="1">
    <citation type="submission" date="2018-05" db="EMBL/GenBank/DDBJ databases">
        <title>Nocardioides silvaticus genome.</title>
        <authorList>
            <person name="Li C."/>
            <person name="Wang G."/>
        </authorList>
    </citation>
    <scope>NUCLEOTIDE SEQUENCE [LARGE SCALE GENOMIC DNA]</scope>
    <source>
        <strain evidence="2 3">CCTCC AB 2018079</strain>
    </source>
</reference>
<dbReference type="AlphaFoldDB" id="A0A316TGW4"/>
<feature type="transmembrane region" description="Helical" evidence="1">
    <location>
        <begin position="133"/>
        <end position="159"/>
    </location>
</feature>
<accession>A0A316TGW4</accession>
<proteinExistence type="predicted"/>
<feature type="transmembrane region" description="Helical" evidence="1">
    <location>
        <begin position="55"/>
        <end position="79"/>
    </location>
</feature>
<dbReference type="Proteomes" id="UP000245507">
    <property type="component" value="Unassembled WGS sequence"/>
</dbReference>
<organism evidence="2 3">
    <name type="scientific">Nocardioides silvaticus</name>
    <dbReference type="NCBI Taxonomy" id="2201891"/>
    <lineage>
        <taxon>Bacteria</taxon>
        <taxon>Bacillati</taxon>
        <taxon>Actinomycetota</taxon>
        <taxon>Actinomycetes</taxon>
        <taxon>Propionibacteriales</taxon>
        <taxon>Nocardioidaceae</taxon>
        <taxon>Nocardioides</taxon>
    </lineage>
</organism>
<dbReference type="EMBL" id="QGDD01000006">
    <property type="protein sequence ID" value="PWN02395.1"/>
    <property type="molecule type" value="Genomic_DNA"/>
</dbReference>
<feature type="transmembrane region" description="Helical" evidence="1">
    <location>
        <begin position="166"/>
        <end position="186"/>
    </location>
</feature>
<keyword evidence="1" id="KW-1133">Transmembrane helix</keyword>
<keyword evidence="1" id="KW-0812">Transmembrane</keyword>
<keyword evidence="3" id="KW-1185">Reference proteome</keyword>
<comment type="caution">
    <text evidence="2">The sequence shown here is derived from an EMBL/GenBank/DDBJ whole genome shotgun (WGS) entry which is preliminary data.</text>
</comment>
<dbReference type="OrthoDB" id="3780129at2"/>
<feature type="transmembrane region" description="Helical" evidence="1">
    <location>
        <begin position="192"/>
        <end position="211"/>
    </location>
</feature>
<gene>
    <name evidence="2" type="ORF">DJ010_13540</name>
</gene>
<evidence type="ECO:0008006" key="4">
    <source>
        <dbReference type="Google" id="ProtNLM"/>
    </source>
</evidence>
<feature type="transmembrane region" description="Helical" evidence="1">
    <location>
        <begin position="91"/>
        <end position="113"/>
    </location>
</feature>
<evidence type="ECO:0000256" key="1">
    <source>
        <dbReference type="SAM" id="Phobius"/>
    </source>
</evidence>
<feature type="transmembrane region" description="Helical" evidence="1">
    <location>
        <begin position="12"/>
        <end position="35"/>
    </location>
</feature>
<evidence type="ECO:0000313" key="2">
    <source>
        <dbReference type="EMBL" id="PWN02395.1"/>
    </source>
</evidence>